<dbReference type="AlphaFoldDB" id="A0A3E0U0U6"/>
<comment type="caution">
    <text evidence="2">The sequence shown here is derived from an EMBL/GenBank/DDBJ whole genome shotgun (WGS) entry which is preliminary data.</text>
</comment>
<proteinExistence type="predicted"/>
<organism evidence="2 3">
    <name type="scientific">Thalassotalea euphylliae</name>
    <dbReference type="NCBI Taxonomy" id="1655234"/>
    <lineage>
        <taxon>Bacteria</taxon>
        <taxon>Pseudomonadati</taxon>
        <taxon>Pseudomonadota</taxon>
        <taxon>Gammaproteobacteria</taxon>
        <taxon>Alteromonadales</taxon>
        <taxon>Colwelliaceae</taxon>
        <taxon>Thalassotalea</taxon>
    </lineage>
</organism>
<dbReference type="RefSeq" id="WP_116014558.1">
    <property type="nucleotide sequence ID" value="NZ_QUOT01000001.1"/>
</dbReference>
<keyword evidence="1" id="KW-1133">Transmembrane helix</keyword>
<sequence>MVSFKTSAQSGFVLITSIVFLVALTAVASVLMLNASSDIKMSGASEEKLIAIQATVSALDETVADQIRGNVNLFAGKDFPKNVNTITSVSVKSVVIDNELDTNEPTDCPHTTLSSSNQLLKCNVVSIAVSNEYGRNKTSEVRANANIAQQLLNVGN</sequence>
<keyword evidence="1" id="KW-0812">Transmembrane</keyword>
<reference evidence="3" key="1">
    <citation type="submission" date="2018-08" db="EMBL/GenBank/DDBJ databases">
        <title>Thalassotalea euphylliae genome.</title>
        <authorList>
            <person name="Summers S."/>
            <person name="Rice S.A."/>
            <person name="Freckelton M.L."/>
            <person name="Nedved B.T."/>
            <person name="Hadfield M.G."/>
        </authorList>
    </citation>
    <scope>NUCLEOTIDE SEQUENCE [LARGE SCALE GENOMIC DNA]</scope>
    <source>
        <strain evidence="3">H3</strain>
    </source>
</reference>
<accession>A0A3E0U0U6</accession>
<protein>
    <recommendedName>
        <fullName evidence="4">Pilus assembly protein PilX</fullName>
    </recommendedName>
</protein>
<feature type="transmembrane region" description="Helical" evidence="1">
    <location>
        <begin position="12"/>
        <end position="33"/>
    </location>
</feature>
<evidence type="ECO:0008006" key="4">
    <source>
        <dbReference type="Google" id="ProtNLM"/>
    </source>
</evidence>
<evidence type="ECO:0000313" key="3">
    <source>
        <dbReference type="Proteomes" id="UP000256899"/>
    </source>
</evidence>
<evidence type="ECO:0000313" key="2">
    <source>
        <dbReference type="EMBL" id="REL30319.1"/>
    </source>
</evidence>
<keyword evidence="1" id="KW-0472">Membrane</keyword>
<evidence type="ECO:0000256" key="1">
    <source>
        <dbReference type="SAM" id="Phobius"/>
    </source>
</evidence>
<dbReference type="EMBL" id="QUOT01000001">
    <property type="protein sequence ID" value="REL30319.1"/>
    <property type="molecule type" value="Genomic_DNA"/>
</dbReference>
<dbReference type="Proteomes" id="UP000256899">
    <property type="component" value="Unassembled WGS sequence"/>
</dbReference>
<gene>
    <name evidence="2" type="ORF">DXX94_06130</name>
</gene>
<keyword evidence="3" id="KW-1185">Reference proteome</keyword>
<name>A0A3E0U0U6_9GAMM</name>